<reference evidence="5 6" key="1">
    <citation type="submission" date="2017-04" db="EMBL/GenBank/DDBJ databases">
        <title>Comparative genome analysis of Subtercola boreus.</title>
        <authorList>
            <person name="Cho Y.-J."/>
            <person name="Cho A."/>
            <person name="Kim O.-S."/>
            <person name="Lee J.-I."/>
        </authorList>
    </citation>
    <scope>NUCLEOTIDE SEQUENCE [LARGE SCALE GENOMIC DNA]</scope>
    <source>
        <strain evidence="5 6">P27444</strain>
    </source>
</reference>
<dbReference type="AlphaFoldDB" id="A0A3E0VBB7"/>
<sequence length="160" mass="17331">MAGTDPEAVQPDDGLDAIDRSLIVALQADGRLTYAELGAEVGLSAGGARLRVRRLEERGIVQVVGVTDPLKLGYERMAMLHLSVEGDVQRVADEIGALEGVIYLVVGAGSYDLLVEVIAVNAEALLELINGRIRTIPGVSRCETFSYYNIHTHRFTWGPR</sequence>
<dbReference type="PANTHER" id="PTHR30154">
    <property type="entry name" value="LEUCINE-RESPONSIVE REGULATORY PROTEIN"/>
    <property type="match status" value="1"/>
</dbReference>
<accession>A0A3E0VBB7</accession>
<keyword evidence="2" id="KW-0238">DNA-binding</keyword>
<dbReference type="InterPro" id="IPR019885">
    <property type="entry name" value="Tscrpt_reg_HTH_AsnC-type_CS"/>
</dbReference>
<evidence type="ECO:0000256" key="3">
    <source>
        <dbReference type="ARBA" id="ARBA00023163"/>
    </source>
</evidence>
<protein>
    <submittedName>
        <fullName evidence="5">AsnC family transcriptional regulator</fullName>
    </submittedName>
</protein>
<dbReference type="Gene3D" id="1.10.10.10">
    <property type="entry name" value="Winged helix-like DNA-binding domain superfamily/Winged helix DNA-binding domain"/>
    <property type="match status" value="1"/>
</dbReference>
<dbReference type="EMBL" id="NBXA01000034">
    <property type="protein sequence ID" value="RFA06925.1"/>
    <property type="molecule type" value="Genomic_DNA"/>
</dbReference>
<dbReference type="Pfam" id="PF13404">
    <property type="entry name" value="HTH_AsnC-type"/>
    <property type="match status" value="1"/>
</dbReference>
<dbReference type="OrthoDB" id="7501856at2"/>
<dbReference type="PROSITE" id="PS00519">
    <property type="entry name" value="HTH_ASNC_1"/>
    <property type="match status" value="1"/>
</dbReference>
<proteinExistence type="predicted"/>
<gene>
    <name evidence="5" type="ORF">B7R21_17570</name>
</gene>
<keyword evidence="3" id="KW-0804">Transcription</keyword>
<dbReference type="Gene3D" id="3.30.70.920">
    <property type="match status" value="1"/>
</dbReference>
<keyword evidence="1" id="KW-0805">Transcription regulation</keyword>
<dbReference type="InterPro" id="IPR019887">
    <property type="entry name" value="Tscrpt_reg_AsnC/Lrp_C"/>
</dbReference>
<dbReference type="SUPFAM" id="SSF54909">
    <property type="entry name" value="Dimeric alpha+beta barrel"/>
    <property type="match status" value="1"/>
</dbReference>
<dbReference type="SMART" id="SM00344">
    <property type="entry name" value="HTH_ASNC"/>
    <property type="match status" value="1"/>
</dbReference>
<dbReference type="Proteomes" id="UP000256709">
    <property type="component" value="Unassembled WGS sequence"/>
</dbReference>
<dbReference type="PANTHER" id="PTHR30154:SF34">
    <property type="entry name" value="TRANSCRIPTIONAL REGULATOR AZLB"/>
    <property type="match status" value="1"/>
</dbReference>
<dbReference type="GO" id="GO:0043200">
    <property type="term" value="P:response to amino acid"/>
    <property type="evidence" value="ECO:0007669"/>
    <property type="project" value="TreeGrafter"/>
</dbReference>
<dbReference type="RefSeq" id="WP_116284565.1">
    <property type="nucleotide sequence ID" value="NZ_NBXA01000034.1"/>
</dbReference>
<feature type="domain" description="HTH asnC-type" evidence="4">
    <location>
        <begin position="15"/>
        <end position="75"/>
    </location>
</feature>
<evidence type="ECO:0000259" key="4">
    <source>
        <dbReference type="PROSITE" id="PS50956"/>
    </source>
</evidence>
<name>A0A3E0VBB7_9MICO</name>
<dbReference type="InterPro" id="IPR011008">
    <property type="entry name" value="Dimeric_a/b-barrel"/>
</dbReference>
<dbReference type="GO" id="GO:0043565">
    <property type="term" value="F:sequence-specific DNA binding"/>
    <property type="evidence" value="ECO:0007669"/>
    <property type="project" value="InterPro"/>
</dbReference>
<dbReference type="InterPro" id="IPR036390">
    <property type="entry name" value="WH_DNA-bd_sf"/>
</dbReference>
<dbReference type="InterPro" id="IPR036388">
    <property type="entry name" value="WH-like_DNA-bd_sf"/>
</dbReference>
<dbReference type="PRINTS" id="PR00033">
    <property type="entry name" value="HTHASNC"/>
</dbReference>
<evidence type="ECO:0000313" key="6">
    <source>
        <dbReference type="Proteomes" id="UP000256709"/>
    </source>
</evidence>
<dbReference type="PROSITE" id="PS50956">
    <property type="entry name" value="HTH_ASNC_2"/>
    <property type="match status" value="1"/>
</dbReference>
<dbReference type="Pfam" id="PF01037">
    <property type="entry name" value="AsnC_trans_reg"/>
    <property type="match status" value="1"/>
</dbReference>
<comment type="caution">
    <text evidence="5">The sequence shown here is derived from an EMBL/GenBank/DDBJ whole genome shotgun (WGS) entry which is preliminary data.</text>
</comment>
<dbReference type="InterPro" id="IPR019888">
    <property type="entry name" value="Tscrpt_reg_AsnC-like"/>
</dbReference>
<dbReference type="SUPFAM" id="SSF46785">
    <property type="entry name" value="Winged helix' DNA-binding domain"/>
    <property type="match status" value="1"/>
</dbReference>
<dbReference type="GO" id="GO:0005829">
    <property type="term" value="C:cytosol"/>
    <property type="evidence" value="ECO:0007669"/>
    <property type="project" value="TreeGrafter"/>
</dbReference>
<dbReference type="InterPro" id="IPR000485">
    <property type="entry name" value="AsnC-type_HTH_dom"/>
</dbReference>
<evidence type="ECO:0000256" key="2">
    <source>
        <dbReference type="ARBA" id="ARBA00023125"/>
    </source>
</evidence>
<evidence type="ECO:0000256" key="1">
    <source>
        <dbReference type="ARBA" id="ARBA00023015"/>
    </source>
</evidence>
<evidence type="ECO:0000313" key="5">
    <source>
        <dbReference type="EMBL" id="RFA06925.1"/>
    </source>
</evidence>
<organism evidence="5 6">
    <name type="scientific">Subtercola boreus</name>
    <dbReference type="NCBI Taxonomy" id="120213"/>
    <lineage>
        <taxon>Bacteria</taxon>
        <taxon>Bacillati</taxon>
        <taxon>Actinomycetota</taxon>
        <taxon>Actinomycetes</taxon>
        <taxon>Micrococcales</taxon>
        <taxon>Microbacteriaceae</taxon>
        <taxon>Subtercola</taxon>
    </lineage>
</organism>